<evidence type="ECO:0000313" key="3">
    <source>
        <dbReference type="EMBL" id="MFC7292208.1"/>
    </source>
</evidence>
<name>A0ABW2IM36_9PROT</name>
<evidence type="ECO:0000313" key="4">
    <source>
        <dbReference type="Proteomes" id="UP001596492"/>
    </source>
</evidence>
<protein>
    <submittedName>
        <fullName evidence="3">DUF4340 domain-containing protein</fullName>
    </submittedName>
</protein>
<proteinExistence type="predicted"/>
<sequence length="339" mass="37517">MAKAKKRSRLLWGCSALAVLSFATAFISGMDKHTRKQAGLVGKVVLPEFEADVTAADDISVTTKEGTYHLTRDGRDWFLSERGRYPIQLTAIANLSEALASMTFTRQMTVDPKKFDRLGLGDPLEGGTGALMQVKDADGNTLVNMVVGFKNGSAYIRKPDEMQTWAVDASIFPPLQTPARWLDLDILEIGAEDIARVQVEFKDGRSSYGLKVRGDAPGQFELTEPYEDALLIASFAPNPPALALSRLVPLDVAPRSEIKGRLRAIHRTITHQGWVIEVELIEDKGKYWAVFSQGLEVEREEISDQIDELEDKVAGWAFEISNMDFNIMTTALNDIAVIK</sequence>
<organism evidence="3 4">
    <name type="scientific">Hirschia litorea</name>
    <dbReference type="NCBI Taxonomy" id="1199156"/>
    <lineage>
        <taxon>Bacteria</taxon>
        <taxon>Pseudomonadati</taxon>
        <taxon>Pseudomonadota</taxon>
        <taxon>Alphaproteobacteria</taxon>
        <taxon>Hyphomonadales</taxon>
        <taxon>Hyphomonadaceae</taxon>
        <taxon>Hirschia</taxon>
    </lineage>
</organism>
<dbReference type="EMBL" id="JBHTBR010000005">
    <property type="protein sequence ID" value="MFC7292208.1"/>
    <property type="molecule type" value="Genomic_DNA"/>
</dbReference>
<evidence type="ECO:0000259" key="2">
    <source>
        <dbReference type="Pfam" id="PF14238"/>
    </source>
</evidence>
<accession>A0ABW2IM36</accession>
<dbReference type="Proteomes" id="UP001596492">
    <property type="component" value="Unassembled WGS sequence"/>
</dbReference>
<gene>
    <name evidence="3" type="ORF">ACFQS8_11315</name>
</gene>
<dbReference type="RefSeq" id="WP_382167451.1">
    <property type="nucleotide sequence ID" value="NZ_JBHTBR010000005.1"/>
</dbReference>
<feature type="signal peptide" evidence="1">
    <location>
        <begin position="1"/>
        <end position="25"/>
    </location>
</feature>
<dbReference type="InterPro" id="IPR025641">
    <property type="entry name" value="DUF4340"/>
</dbReference>
<keyword evidence="4" id="KW-1185">Reference proteome</keyword>
<reference evidence="4" key="1">
    <citation type="journal article" date="2019" name="Int. J. Syst. Evol. Microbiol.">
        <title>The Global Catalogue of Microorganisms (GCM) 10K type strain sequencing project: providing services to taxonomists for standard genome sequencing and annotation.</title>
        <authorList>
            <consortium name="The Broad Institute Genomics Platform"/>
            <consortium name="The Broad Institute Genome Sequencing Center for Infectious Disease"/>
            <person name="Wu L."/>
            <person name="Ma J."/>
        </authorList>
    </citation>
    <scope>NUCLEOTIDE SEQUENCE [LARGE SCALE GENOMIC DNA]</scope>
    <source>
        <strain evidence="4">CCUG 51308</strain>
    </source>
</reference>
<comment type="caution">
    <text evidence="3">The sequence shown here is derived from an EMBL/GenBank/DDBJ whole genome shotgun (WGS) entry which is preliminary data.</text>
</comment>
<dbReference type="Pfam" id="PF14238">
    <property type="entry name" value="DUF4340"/>
    <property type="match status" value="1"/>
</dbReference>
<feature type="chain" id="PRO_5045889661" evidence="1">
    <location>
        <begin position="26"/>
        <end position="339"/>
    </location>
</feature>
<feature type="domain" description="DUF4340" evidence="2">
    <location>
        <begin position="77"/>
        <end position="214"/>
    </location>
</feature>
<keyword evidence="1" id="KW-0732">Signal</keyword>
<evidence type="ECO:0000256" key="1">
    <source>
        <dbReference type="SAM" id="SignalP"/>
    </source>
</evidence>